<sequence>MNARVGQLNPWPPDLFSGYLLNDTALTTDDFICKRGRRIMEFMVDSDFVLLNGRTKNDSPAQPTYFNTGTSIIDLVWADISSLHLIADLEVILEPSLSDHYPICLSILTESANHYMPNAHKKTAISSLKSNGLTMLRKNTKDAYLLTRTCRILRILTQTNCTS</sequence>
<dbReference type="SUPFAM" id="SSF56219">
    <property type="entry name" value="DNase I-like"/>
    <property type="match status" value="1"/>
</dbReference>
<proteinExistence type="predicted"/>
<organism evidence="1 2">
    <name type="scientific">Cotesia congregata</name>
    <name type="common">Parasitoid wasp</name>
    <name type="synonym">Apanteles congregatus</name>
    <dbReference type="NCBI Taxonomy" id="51543"/>
    <lineage>
        <taxon>Eukaryota</taxon>
        <taxon>Metazoa</taxon>
        <taxon>Ecdysozoa</taxon>
        <taxon>Arthropoda</taxon>
        <taxon>Hexapoda</taxon>
        <taxon>Insecta</taxon>
        <taxon>Pterygota</taxon>
        <taxon>Neoptera</taxon>
        <taxon>Endopterygota</taxon>
        <taxon>Hymenoptera</taxon>
        <taxon>Apocrita</taxon>
        <taxon>Ichneumonoidea</taxon>
        <taxon>Braconidae</taxon>
        <taxon>Microgastrinae</taxon>
        <taxon>Cotesia</taxon>
    </lineage>
</organism>
<comment type="caution">
    <text evidence="1">The sequence shown here is derived from an EMBL/GenBank/DDBJ whole genome shotgun (WGS) entry which is preliminary data.</text>
</comment>
<evidence type="ECO:0000313" key="1">
    <source>
        <dbReference type="EMBL" id="CAG5100677.1"/>
    </source>
</evidence>
<accession>A0A8J2HK92</accession>
<keyword evidence="2" id="KW-1185">Reference proteome</keyword>
<name>A0A8J2HK92_COTCN</name>
<reference evidence="1" key="1">
    <citation type="submission" date="2021-04" db="EMBL/GenBank/DDBJ databases">
        <authorList>
            <person name="Chebbi M.A.C M."/>
        </authorList>
    </citation>
    <scope>NUCLEOTIDE SEQUENCE</scope>
</reference>
<dbReference type="Proteomes" id="UP000786811">
    <property type="component" value="Unassembled WGS sequence"/>
</dbReference>
<evidence type="ECO:0000313" key="2">
    <source>
        <dbReference type="Proteomes" id="UP000786811"/>
    </source>
</evidence>
<protein>
    <submittedName>
        <fullName evidence="1">Uncharacterized protein</fullName>
    </submittedName>
</protein>
<dbReference type="EMBL" id="CAJNRD030001122">
    <property type="protein sequence ID" value="CAG5100677.1"/>
    <property type="molecule type" value="Genomic_DNA"/>
</dbReference>
<gene>
    <name evidence="1" type="ORF">HICCMSTLAB_LOCUS9750</name>
</gene>
<dbReference type="AlphaFoldDB" id="A0A8J2HK92"/>
<dbReference type="InterPro" id="IPR036691">
    <property type="entry name" value="Endo/exonu/phosph_ase_sf"/>
</dbReference>
<dbReference type="Gene3D" id="3.60.10.10">
    <property type="entry name" value="Endonuclease/exonuclease/phosphatase"/>
    <property type="match status" value="1"/>
</dbReference>
<dbReference type="OrthoDB" id="7701337at2759"/>